<reference evidence="5" key="1">
    <citation type="submission" date="2016-10" db="EMBL/GenBank/DDBJ databases">
        <authorList>
            <person name="Varghese N."/>
        </authorList>
    </citation>
    <scope>NUCLEOTIDE SEQUENCE [LARGE SCALE GENOMIC DNA]</scope>
    <source>
        <strain evidence="5">DSM 45096 / BCRC 16803 / CGMCC 4.1857 / CIP 109030 / JCM 12277 / KCTC 19219 / NBRC 100920 / 33214</strain>
    </source>
</reference>
<name>A0A1H7F2L7_STRJI</name>
<dbReference type="InterPro" id="IPR032830">
    <property type="entry name" value="XPB/Ssl2_N"/>
</dbReference>
<feature type="domain" description="WYL" evidence="2">
    <location>
        <begin position="739"/>
        <end position="801"/>
    </location>
</feature>
<evidence type="ECO:0000259" key="3">
    <source>
        <dbReference type="Pfam" id="PF13625"/>
    </source>
</evidence>
<keyword evidence="4" id="KW-0378">Hydrolase</keyword>
<dbReference type="EMBL" id="FOAZ01000001">
    <property type="protein sequence ID" value="SEK20363.1"/>
    <property type="molecule type" value="Genomic_DNA"/>
</dbReference>
<proteinExistence type="predicted"/>
<dbReference type="OrthoDB" id="3415124at2"/>
<dbReference type="Pfam" id="PF13280">
    <property type="entry name" value="WYL"/>
    <property type="match status" value="1"/>
</dbReference>
<dbReference type="Pfam" id="PF13625">
    <property type="entry name" value="Helicase_C_3"/>
    <property type="match status" value="1"/>
</dbReference>
<feature type="domain" description="Helicase XPB/Ssl2 N-terminal" evidence="3">
    <location>
        <begin position="520"/>
        <end position="642"/>
    </location>
</feature>
<evidence type="ECO:0000256" key="1">
    <source>
        <dbReference type="SAM" id="MobiDB-lite"/>
    </source>
</evidence>
<keyword evidence="5" id="KW-1185">Reference proteome</keyword>
<feature type="region of interest" description="Disordered" evidence="1">
    <location>
        <begin position="679"/>
        <end position="700"/>
    </location>
</feature>
<evidence type="ECO:0000259" key="2">
    <source>
        <dbReference type="Pfam" id="PF13280"/>
    </source>
</evidence>
<dbReference type="RefSeq" id="WP_042453606.1">
    <property type="nucleotide sequence ID" value="NZ_BBPN01000029.1"/>
</dbReference>
<sequence length="809" mass="85538">MSTGRTEDADGVRTLPRTLAEDLRGRDDAALSALLRARPDLVHPVPADLSQLATRSSTRASVIRALERLDRFSLQVAEALAVAADPCAPQELQALLGVDQDPDVAAAFDPAVAALRDAALVWGEPERLRLVRTARDVLAPAGGQPGPTGLGPLYADAGAGLSPTRLQEILADAGLRSTHDQVSALAALSALFADRKRADALLAQAPEGARGVLSKLTWGPPFGATPPRAVRAEDARTPVEWLQACGLLLPAGRDAVVLPREVALHLRGGLAHRQVQPVAPEVRAARTVDPEQADHAAAAQAFTAVRTVEEAMDLWSTESPTVLRAGGLGVRDLRRAAQALDLTEPHAAFWLELAYGAGLVAPDGEVDEHWAPTPAYDEWLRRPVAERWLLLARTWLAATRVAALVGTKDAKDKVLPALGSGLDRTLAPELRRDVLGLLAALPRGSAGDAASLTARIAWQLPLRGGDLRDQLVAWTLAEAEDLGLTGRGVLARFAAPLLDDDETTTLSRLAPLLPEPLDQVILQPDLTAIAPGPLRTPLAQTLAVAADVESKGGATVYRFTPDSVRRALDAGRSAAELHAFLAEHSSTPVPQPLTYLVDDVARRHGRLRVGAASAYLRCDDDALLDELLADRRAAQLRLRRLAPTVLAAQADPAAVLTQLRTMGYAPAAETADGDVLITRPDARRTPPRTPPTPVPDGPPPVTTGLLAAAVKAIRAGDRAATVTHRAPTPGPLPRTPAAETLATLQTAVLTGDAVWIGYVNADGAASQRVIEPVRVEGGFVTAFDQVHEEVRTFSLHRITGVAELADDEA</sequence>
<dbReference type="InterPro" id="IPR026881">
    <property type="entry name" value="WYL_dom"/>
</dbReference>
<dbReference type="PROSITE" id="PS52050">
    <property type="entry name" value="WYL"/>
    <property type="match status" value="1"/>
</dbReference>
<dbReference type="eggNOG" id="COG2378">
    <property type="taxonomic scope" value="Bacteria"/>
</dbReference>
<dbReference type="GO" id="GO:0004386">
    <property type="term" value="F:helicase activity"/>
    <property type="evidence" value="ECO:0007669"/>
    <property type="project" value="UniProtKB-KW"/>
</dbReference>
<keyword evidence="4" id="KW-0067">ATP-binding</keyword>
<gene>
    <name evidence="4" type="ORF">SAMN05414137_10159</name>
</gene>
<keyword evidence="4" id="KW-0347">Helicase</keyword>
<keyword evidence="4" id="KW-0547">Nucleotide-binding</keyword>
<feature type="compositionally biased region" description="Pro residues" evidence="1">
    <location>
        <begin position="687"/>
        <end position="700"/>
    </location>
</feature>
<organism evidence="4 5">
    <name type="scientific">Streptacidiphilus jiangxiensis</name>
    <dbReference type="NCBI Taxonomy" id="235985"/>
    <lineage>
        <taxon>Bacteria</taxon>
        <taxon>Bacillati</taxon>
        <taxon>Actinomycetota</taxon>
        <taxon>Actinomycetes</taxon>
        <taxon>Kitasatosporales</taxon>
        <taxon>Streptomycetaceae</taxon>
        <taxon>Streptacidiphilus</taxon>
    </lineage>
</organism>
<evidence type="ECO:0000313" key="4">
    <source>
        <dbReference type="EMBL" id="SEK20363.1"/>
    </source>
</evidence>
<accession>A0A1H7F2L7</accession>
<evidence type="ECO:0000313" key="5">
    <source>
        <dbReference type="Proteomes" id="UP000183015"/>
    </source>
</evidence>
<dbReference type="Proteomes" id="UP000183015">
    <property type="component" value="Unassembled WGS sequence"/>
</dbReference>
<dbReference type="AlphaFoldDB" id="A0A1H7F2L7"/>
<dbReference type="STRING" id="235985.SAMN05414137_10159"/>
<protein>
    <submittedName>
        <fullName evidence="4">Helicase conserved C-terminal domain-containing protein</fullName>
    </submittedName>
</protein>